<dbReference type="GO" id="GO:0005737">
    <property type="term" value="C:cytoplasm"/>
    <property type="evidence" value="ECO:0007669"/>
    <property type="project" value="TreeGrafter"/>
</dbReference>
<name>A0A830HYZ4_9CHLO</name>
<proteinExistence type="inferred from homology"/>
<evidence type="ECO:0000256" key="4">
    <source>
        <dbReference type="ARBA" id="ARBA00022485"/>
    </source>
</evidence>
<keyword evidence="5" id="KW-0820">tRNA-binding</keyword>
<evidence type="ECO:0000256" key="7">
    <source>
        <dbReference type="ARBA" id="ARBA00022691"/>
    </source>
</evidence>
<evidence type="ECO:0000259" key="17">
    <source>
        <dbReference type="PROSITE" id="PS51186"/>
    </source>
</evidence>
<dbReference type="CDD" id="cd01335">
    <property type="entry name" value="Radical_SAM"/>
    <property type="match status" value="1"/>
</dbReference>
<dbReference type="GO" id="GO:0033588">
    <property type="term" value="C:elongator holoenzyme complex"/>
    <property type="evidence" value="ECO:0007669"/>
    <property type="project" value="TreeGrafter"/>
</dbReference>
<evidence type="ECO:0000256" key="9">
    <source>
        <dbReference type="ARBA" id="ARBA00022723"/>
    </source>
</evidence>
<dbReference type="EMBL" id="BNJQ01000027">
    <property type="protein sequence ID" value="GHP10059.1"/>
    <property type="molecule type" value="Genomic_DNA"/>
</dbReference>
<feature type="region of interest" description="Disordered" evidence="16">
    <location>
        <begin position="510"/>
        <end position="535"/>
    </location>
</feature>
<dbReference type="GO" id="GO:0005634">
    <property type="term" value="C:nucleus"/>
    <property type="evidence" value="ECO:0007669"/>
    <property type="project" value="TreeGrafter"/>
</dbReference>
<feature type="compositionally biased region" description="Basic and acidic residues" evidence="16">
    <location>
        <begin position="697"/>
        <end position="708"/>
    </location>
</feature>
<keyword evidence="11" id="KW-0408">Iron</keyword>
<dbReference type="Gene3D" id="3.40.630.30">
    <property type="match status" value="1"/>
</dbReference>
<evidence type="ECO:0000256" key="10">
    <source>
        <dbReference type="ARBA" id="ARBA00022884"/>
    </source>
</evidence>
<evidence type="ECO:0000313" key="18">
    <source>
        <dbReference type="EMBL" id="GHP10059.1"/>
    </source>
</evidence>
<dbReference type="GO" id="GO:0002926">
    <property type="term" value="P:tRNA wobble base 5-methoxycarbonylmethyl-2-thiouridinylation"/>
    <property type="evidence" value="ECO:0007669"/>
    <property type="project" value="TreeGrafter"/>
</dbReference>
<accession>A0A830HYZ4</accession>
<dbReference type="SFLD" id="SFLDS00029">
    <property type="entry name" value="Radical_SAM"/>
    <property type="match status" value="1"/>
</dbReference>
<dbReference type="SFLD" id="SFLDF00344">
    <property type="entry name" value="ELP3-like"/>
    <property type="match status" value="1"/>
</dbReference>
<evidence type="ECO:0000256" key="15">
    <source>
        <dbReference type="ARBA" id="ARBA00047372"/>
    </source>
</evidence>
<dbReference type="GO" id="GO:0046872">
    <property type="term" value="F:metal ion binding"/>
    <property type="evidence" value="ECO:0007669"/>
    <property type="project" value="UniProtKB-KW"/>
</dbReference>
<dbReference type="Proteomes" id="UP000660262">
    <property type="component" value="Unassembled WGS sequence"/>
</dbReference>
<keyword evidence="8" id="KW-0819">tRNA processing</keyword>
<dbReference type="SUPFAM" id="SSF102114">
    <property type="entry name" value="Radical SAM enzymes"/>
    <property type="match status" value="1"/>
</dbReference>
<evidence type="ECO:0000256" key="12">
    <source>
        <dbReference type="ARBA" id="ARBA00023014"/>
    </source>
</evidence>
<dbReference type="Pfam" id="PF04055">
    <property type="entry name" value="Radical_SAM"/>
    <property type="match status" value="1"/>
</dbReference>
<dbReference type="GO" id="GO:0051539">
    <property type="term" value="F:4 iron, 4 sulfur cluster binding"/>
    <property type="evidence" value="ECO:0007669"/>
    <property type="project" value="UniProtKB-KW"/>
</dbReference>
<evidence type="ECO:0000256" key="11">
    <source>
        <dbReference type="ARBA" id="ARBA00023004"/>
    </source>
</evidence>
<dbReference type="InterPro" id="IPR007197">
    <property type="entry name" value="rSAM"/>
</dbReference>
<dbReference type="Pfam" id="PF13673">
    <property type="entry name" value="Acetyltransf_10"/>
    <property type="match status" value="1"/>
</dbReference>
<dbReference type="PANTHER" id="PTHR11135">
    <property type="entry name" value="HISTONE ACETYLTRANSFERASE-RELATED"/>
    <property type="match status" value="1"/>
</dbReference>
<comment type="similarity">
    <text evidence="3">Belongs to the ELP3 family.</text>
</comment>
<dbReference type="InterPro" id="IPR016181">
    <property type="entry name" value="Acyl_CoA_acyltransferase"/>
</dbReference>
<dbReference type="CDD" id="cd04301">
    <property type="entry name" value="NAT_SF"/>
    <property type="match status" value="1"/>
</dbReference>
<dbReference type="Gene3D" id="3.80.30.20">
    <property type="entry name" value="tm_1862 like domain"/>
    <property type="match status" value="1"/>
</dbReference>
<keyword evidence="19" id="KW-1185">Reference proteome</keyword>
<dbReference type="InterPro" id="IPR039661">
    <property type="entry name" value="ELP3"/>
</dbReference>
<dbReference type="InterPro" id="IPR000182">
    <property type="entry name" value="GNAT_dom"/>
</dbReference>
<dbReference type="PROSITE" id="PS51186">
    <property type="entry name" value="GNAT"/>
    <property type="match status" value="1"/>
</dbReference>
<dbReference type="AlphaFoldDB" id="A0A830HYZ4"/>
<evidence type="ECO:0000256" key="1">
    <source>
        <dbReference type="ARBA" id="ARBA00001966"/>
    </source>
</evidence>
<dbReference type="EC" id="2.3.1.311" evidence="14"/>
<dbReference type="GO" id="GO:0000049">
    <property type="term" value="F:tRNA binding"/>
    <property type="evidence" value="ECO:0007669"/>
    <property type="project" value="UniProtKB-KW"/>
</dbReference>
<sequence>MSAPPPPPPAVHHARPRFTRDPALFAVTNGQCAEQCDEIYHYTDLEDIFRHWDTLIPEDQLAFFQEMVTFLHNLKKQYTCEADLTSAMIVMRKKFKSIPKKSQLLYAYNTLVASTPNFQQRSDLLAHLTKKASKSNSGVLVITVLTSPTPTLSDGTKQRFSCAWNCYYCPNEPGQPRSYLHDEPAVMRANANGFDPVMQFHDRAGTLAYNGHPVDKIEILILGGTWCSYPRQYQEEFVRDLFFSANTFYERQKRPRHSLAEEIALNEKAACKIIGVTLETRPDTIDAEEIRRFRMLGCTRVQLGIQHTDDAVLTRVNRGHTTDHSRTAIRRLKDAGFKVDVHLMPCLPGADPSADMAMFDDVLYDHTLSADQWKIYPCEITPWTVIEKWYKEGTYKPYGADQLMHVLRYVLRRVHPWIRLNRVIRDIPTQYILGGCVTSPNMRQDVDAVMRKAGEFCNDIRSREVLDDAEASSTSELVERRHVASHRVEYFLSFETPSRDKIAGFLRLRLPDTEPPERGDENGDDVASKFPDEGNVQPFPELKGCALIRELHVYGPLVTALFPGEENGAVAAKSSSAMALARATSAAIAAGATSVWSDGRSFRSAWIDRSRQNKPPADAAAAAAVAAAAVAAAPEAAMPPVAAAAAPEAAMPPVAAAAAAAAGTSQAPLTKSQRRKERRLQGQASPSPSPPPRRSRVAGEAKPREAAQHRGIGRRLMDRAEKLAKMHGYRKIAVISGVGARHYYRRLGYHDDGGEGQYLVKYLDDTRSTWRSWFFQLLQIALGFVLALVAFRLRDLFVVPSVP</sequence>
<feature type="compositionally biased region" description="Basic and acidic residues" evidence="16">
    <location>
        <begin position="510"/>
        <end position="532"/>
    </location>
</feature>
<feature type="region of interest" description="Disordered" evidence="16">
    <location>
        <begin position="662"/>
        <end position="713"/>
    </location>
</feature>
<dbReference type="InterPro" id="IPR023404">
    <property type="entry name" value="rSAM_horseshoe"/>
</dbReference>
<dbReference type="Pfam" id="PF16199">
    <property type="entry name" value="Radical_SAM_C"/>
    <property type="match status" value="1"/>
</dbReference>
<dbReference type="FunFam" id="3.80.30.20:FF:000011">
    <property type="entry name" value="Elongator complex"/>
    <property type="match status" value="1"/>
</dbReference>
<dbReference type="SFLD" id="SFLDG01086">
    <property type="entry name" value="elongater_protein-like"/>
    <property type="match status" value="1"/>
</dbReference>
<comment type="caution">
    <text evidence="18">The sequence shown here is derived from an EMBL/GenBank/DDBJ whole genome shotgun (WGS) entry which is preliminary data.</text>
</comment>
<dbReference type="PANTHER" id="PTHR11135:SF2">
    <property type="entry name" value="ELONGATOR COMPLEX PROTEIN 3"/>
    <property type="match status" value="1"/>
</dbReference>
<evidence type="ECO:0000256" key="3">
    <source>
        <dbReference type="ARBA" id="ARBA00005494"/>
    </source>
</evidence>
<dbReference type="UniPathway" id="UPA00988"/>
<reference evidence="18" key="1">
    <citation type="submission" date="2020-10" db="EMBL/GenBank/DDBJ databases">
        <title>Unveiling of a novel bifunctional photoreceptor, Dualchrome1, isolated from a cosmopolitan green alga.</title>
        <authorList>
            <person name="Suzuki S."/>
            <person name="Kawachi M."/>
        </authorList>
    </citation>
    <scope>NUCLEOTIDE SEQUENCE</scope>
    <source>
        <strain evidence="18">NIES 2893</strain>
    </source>
</reference>
<evidence type="ECO:0000313" key="19">
    <source>
        <dbReference type="Proteomes" id="UP000660262"/>
    </source>
</evidence>
<protein>
    <recommendedName>
        <fullName evidence="14">tRNA carboxymethyluridine synthase</fullName>
        <ecNumber evidence="14">2.3.1.311</ecNumber>
    </recommendedName>
</protein>
<feature type="domain" description="N-acetyltransferase" evidence="17">
    <location>
        <begin position="704"/>
        <end position="776"/>
    </location>
</feature>
<evidence type="ECO:0000256" key="2">
    <source>
        <dbReference type="ARBA" id="ARBA00005217"/>
    </source>
</evidence>
<keyword evidence="13" id="KW-0012">Acyltransferase</keyword>
<dbReference type="SMART" id="SM00729">
    <property type="entry name" value="Elp3"/>
    <property type="match status" value="1"/>
</dbReference>
<organism evidence="18 19">
    <name type="scientific">Pycnococcus provasolii</name>
    <dbReference type="NCBI Taxonomy" id="41880"/>
    <lineage>
        <taxon>Eukaryota</taxon>
        <taxon>Viridiplantae</taxon>
        <taxon>Chlorophyta</taxon>
        <taxon>Pseudoscourfieldiophyceae</taxon>
        <taxon>Pseudoscourfieldiales</taxon>
        <taxon>Pycnococcaceae</taxon>
        <taxon>Pycnococcus</taxon>
    </lineage>
</organism>
<evidence type="ECO:0000256" key="16">
    <source>
        <dbReference type="SAM" id="MobiDB-lite"/>
    </source>
</evidence>
<evidence type="ECO:0000256" key="8">
    <source>
        <dbReference type="ARBA" id="ARBA00022694"/>
    </source>
</evidence>
<keyword evidence="4" id="KW-0004">4Fe-4S</keyword>
<keyword evidence="7" id="KW-0949">S-adenosyl-L-methionine</keyword>
<gene>
    <name evidence="18" type="ORF">PPROV_000879200</name>
</gene>
<dbReference type="InterPro" id="IPR034687">
    <property type="entry name" value="ELP3-like"/>
</dbReference>
<keyword evidence="12" id="KW-0411">Iron-sulfur</keyword>
<dbReference type="GO" id="GO:0106261">
    <property type="term" value="F:tRNA uridine(34) acetyltransferase activity"/>
    <property type="evidence" value="ECO:0007669"/>
    <property type="project" value="UniProtKB-EC"/>
</dbReference>
<dbReference type="InterPro" id="IPR032432">
    <property type="entry name" value="Radical_SAM_C"/>
</dbReference>
<comment type="catalytic activity">
    <reaction evidence="15">
        <text>uridine(34) in tRNA + acetyl-CoA + S-adenosyl-L-methionine + H2O = 5-(carboxymethyl)uridine(34) in tRNA + 5'-deoxyadenosine + L-methionine + CoA + 2 H(+)</text>
        <dbReference type="Rhea" id="RHEA:61020"/>
        <dbReference type="Rhea" id="RHEA-COMP:10407"/>
        <dbReference type="Rhea" id="RHEA-COMP:11727"/>
        <dbReference type="ChEBI" id="CHEBI:15377"/>
        <dbReference type="ChEBI" id="CHEBI:15378"/>
        <dbReference type="ChEBI" id="CHEBI:17319"/>
        <dbReference type="ChEBI" id="CHEBI:57287"/>
        <dbReference type="ChEBI" id="CHEBI:57288"/>
        <dbReference type="ChEBI" id="CHEBI:57844"/>
        <dbReference type="ChEBI" id="CHEBI:59789"/>
        <dbReference type="ChEBI" id="CHEBI:65315"/>
        <dbReference type="ChEBI" id="CHEBI:74882"/>
        <dbReference type="EC" id="2.3.1.311"/>
    </reaction>
    <physiologicalReaction direction="left-to-right" evidence="15">
        <dbReference type="Rhea" id="RHEA:61021"/>
    </physiologicalReaction>
</comment>
<evidence type="ECO:0000256" key="6">
    <source>
        <dbReference type="ARBA" id="ARBA00022679"/>
    </source>
</evidence>
<comment type="cofactor">
    <cofactor evidence="1">
        <name>[4Fe-4S] cluster</name>
        <dbReference type="ChEBI" id="CHEBI:49883"/>
    </cofactor>
</comment>
<comment type="pathway">
    <text evidence="2">tRNA modification.</text>
</comment>
<dbReference type="SUPFAM" id="SSF55729">
    <property type="entry name" value="Acyl-CoA N-acyltransferases (Nat)"/>
    <property type="match status" value="1"/>
</dbReference>
<evidence type="ECO:0000256" key="13">
    <source>
        <dbReference type="ARBA" id="ARBA00023315"/>
    </source>
</evidence>
<evidence type="ECO:0000256" key="14">
    <source>
        <dbReference type="ARBA" id="ARBA00044771"/>
    </source>
</evidence>
<dbReference type="OrthoDB" id="10265243at2759"/>
<keyword evidence="6" id="KW-0808">Transferase</keyword>
<evidence type="ECO:0000256" key="5">
    <source>
        <dbReference type="ARBA" id="ARBA00022555"/>
    </source>
</evidence>
<keyword evidence="10" id="KW-0694">RNA-binding</keyword>
<dbReference type="InterPro" id="IPR058240">
    <property type="entry name" value="rSAM_sf"/>
</dbReference>
<dbReference type="InterPro" id="IPR006638">
    <property type="entry name" value="Elp3/MiaA/NifB-like_rSAM"/>
</dbReference>
<keyword evidence="9" id="KW-0479">Metal-binding</keyword>